<evidence type="ECO:0000256" key="1">
    <source>
        <dbReference type="SAM" id="MobiDB-lite"/>
    </source>
</evidence>
<name>A0A0A9AKU1_ARUDO</name>
<organism evidence="2">
    <name type="scientific">Arundo donax</name>
    <name type="common">Giant reed</name>
    <name type="synonym">Donax arundinaceus</name>
    <dbReference type="NCBI Taxonomy" id="35708"/>
    <lineage>
        <taxon>Eukaryota</taxon>
        <taxon>Viridiplantae</taxon>
        <taxon>Streptophyta</taxon>
        <taxon>Embryophyta</taxon>
        <taxon>Tracheophyta</taxon>
        <taxon>Spermatophyta</taxon>
        <taxon>Magnoliopsida</taxon>
        <taxon>Liliopsida</taxon>
        <taxon>Poales</taxon>
        <taxon>Poaceae</taxon>
        <taxon>PACMAD clade</taxon>
        <taxon>Arundinoideae</taxon>
        <taxon>Arundineae</taxon>
        <taxon>Arundo</taxon>
    </lineage>
</organism>
<feature type="region of interest" description="Disordered" evidence="1">
    <location>
        <begin position="1"/>
        <end position="27"/>
    </location>
</feature>
<protein>
    <submittedName>
        <fullName evidence="2">Uncharacterized protein</fullName>
    </submittedName>
</protein>
<dbReference type="AlphaFoldDB" id="A0A0A9AKU1"/>
<reference evidence="2" key="1">
    <citation type="submission" date="2014-09" db="EMBL/GenBank/DDBJ databases">
        <authorList>
            <person name="Magalhaes I.L.F."/>
            <person name="Oliveira U."/>
            <person name="Santos F.R."/>
            <person name="Vidigal T.H.D.A."/>
            <person name="Brescovit A.D."/>
            <person name="Santos A.J."/>
        </authorList>
    </citation>
    <scope>NUCLEOTIDE SEQUENCE</scope>
    <source>
        <tissue evidence="2">Shoot tissue taken approximately 20 cm above the soil surface</tissue>
    </source>
</reference>
<evidence type="ECO:0000313" key="2">
    <source>
        <dbReference type="EMBL" id="JAD51776.1"/>
    </source>
</evidence>
<proteinExistence type="predicted"/>
<reference evidence="2" key="2">
    <citation type="journal article" date="2015" name="Data Brief">
        <title>Shoot transcriptome of the giant reed, Arundo donax.</title>
        <authorList>
            <person name="Barrero R.A."/>
            <person name="Guerrero F.D."/>
            <person name="Moolhuijzen P."/>
            <person name="Goolsby J.A."/>
            <person name="Tidwell J."/>
            <person name="Bellgard S.E."/>
            <person name="Bellgard M.I."/>
        </authorList>
    </citation>
    <scope>NUCLEOTIDE SEQUENCE</scope>
    <source>
        <tissue evidence="2">Shoot tissue taken approximately 20 cm above the soil surface</tissue>
    </source>
</reference>
<dbReference type="EMBL" id="GBRH01246119">
    <property type="protein sequence ID" value="JAD51776.1"/>
    <property type="molecule type" value="Transcribed_RNA"/>
</dbReference>
<accession>A0A0A9AKU1</accession>
<sequence>MQKPPPWKWTSTGSFFPASPPDGAAGEHGLYMRTRRFLALS</sequence>